<protein>
    <submittedName>
        <fullName evidence="3">Phospho-2-dehydro-3-deoxyheptonate aldolase AroF</fullName>
        <ecNumber evidence="3">2.5.1.54</ecNumber>
    </submittedName>
</protein>
<proteinExistence type="predicted"/>
<dbReference type="OrthoDB" id="9780456at2"/>
<dbReference type="PANTHER" id="PTHR43018">
    <property type="entry name" value="PHOSPHO-2-DEHYDRO-3-DEOXYHEPTONATE ALDOLASE"/>
    <property type="match status" value="1"/>
</dbReference>
<dbReference type="STRING" id="1121324.CLIT_11c01720"/>
<evidence type="ECO:0000313" key="3">
    <source>
        <dbReference type="EMBL" id="KDR95143.1"/>
    </source>
</evidence>
<evidence type="ECO:0000313" key="4">
    <source>
        <dbReference type="Proteomes" id="UP000027946"/>
    </source>
</evidence>
<accession>A0A069REG3</accession>
<dbReference type="GO" id="GO:0003849">
    <property type="term" value="F:3-deoxy-7-phosphoheptulonate synthase activity"/>
    <property type="evidence" value="ECO:0007669"/>
    <property type="project" value="UniProtKB-EC"/>
</dbReference>
<keyword evidence="4" id="KW-1185">Reference proteome</keyword>
<dbReference type="AlphaFoldDB" id="A0A069REG3"/>
<dbReference type="EC" id="2.5.1.54" evidence="3"/>
<evidence type="ECO:0000259" key="2">
    <source>
        <dbReference type="Pfam" id="PF00793"/>
    </source>
</evidence>
<dbReference type="RefSeq" id="WP_052636133.1">
    <property type="nucleotide sequence ID" value="NZ_FSRH01000002.1"/>
</dbReference>
<evidence type="ECO:0000256" key="1">
    <source>
        <dbReference type="ARBA" id="ARBA00022679"/>
    </source>
</evidence>
<organism evidence="3 4">
    <name type="scientific">Peptoclostridium litorale DSM 5388</name>
    <dbReference type="NCBI Taxonomy" id="1121324"/>
    <lineage>
        <taxon>Bacteria</taxon>
        <taxon>Bacillati</taxon>
        <taxon>Bacillota</taxon>
        <taxon>Clostridia</taxon>
        <taxon>Peptostreptococcales</taxon>
        <taxon>Peptoclostridiaceae</taxon>
        <taxon>Peptoclostridium</taxon>
    </lineage>
</organism>
<reference evidence="3 4" key="1">
    <citation type="submission" date="2014-03" db="EMBL/GenBank/DDBJ databases">
        <title>Genome sequence of Clostridium litorale W6, DSM 5388.</title>
        <authorList>
            <person name="Poehlein A."/>
            <person name="Jagirdar A."/>
            <person name="Khonsari B."/>
            <person name="Chibani C.M."/>
            <person name="Gutierrez Gutierrez D.A."/>
            <person name="Davydova E."/>
            <person name="Alghaithi H.S."/>
            <person name="Nair K.P."/>
            <person name="Dhamotharan K."/>
            <person name="Chandran L."/>
            <person name="G W."/>
            <person name="Daniel R."/>
        </authorList>
    </citation>
    <scope>NUCLEOTIDE SEQUENCE [LARGE SCALE GENOMIC DNA]</scope>
    <source>
        <strain evidence="3 4">W6</strain>
    </source>
</reference>
<dbReference type="NCBIfam" id="NF006421">
    <property type="entry name" value="PRK08673.1"/>
    <property type="match status" value="1"/>
</dbReference>
<dbReference type="SUPFAM" id="SSF51569">
    <property type="entry name" value="Aldolase"/>
    <property type="match status" value="1"/>
</dbReference>
<comment type="caution">
    <text evidence="3">The sequence shown here is derived from an EMBL/GenBank/DDBJ whole genome shotgun (WGS) entry which is preliminary data.</text>
</comment>
<dbReference type="InterPro" id="IPR052899">
    <property type="entry name" value="Class-I_DAHP_synthase"/>
</dbReference>
<keyword evidence="1 3" id="KW-0808">Transferase</keyword>
<dbReference type="GO" id="GO:0009073">
    <property type="term" value="P:aromatic amino acid family biosynthetic process"/>
    <property type="evidence" value="ECO:0007669"/>
    <property type="project" value="InterPro"/>
</dbReference>
<dbReference type="GO" id="GO:0016832">
    <property type="term" value="F:aldehyde-lyase activity"/>
    <property type="evidence" value="ECO:0007669"/>
    <property type="project" value="InterPro"/>
</dbReference>
<dbReference type="InterPro" id="IPR006218">
    <property type="entry name" value="DAHP1/KDSA"/>
</dbReference>
<dbReference type="NCBIfam" id="TIGR01361">
    <property type="entry name" value="DAHP_synth_Bsub"/>
    <property type="match status" value="1"/>
</dbReference>
<dbReference type="eggNOG" id="COG2876">
    <property type="taxonomic scope" value="Bacteria"/>
</dbReference>
<name>A0A069REG3_PEPLI</name>
<dbReference type="Proteomes" id="UP000027946">
    <property type="component" value="Unassembled WGS sequence"/>
</dbReference>
<dbReference type="PANTHER" id="PTHR43018:SF1">
    <property type="entry name" value="PROTEIN AROA(G)"/>
    <property type="match status" value="1"/>
</dbReference>
<dbReference type="InterPro" id="IPR006268">
    <property type="entry name" value="DAHP_syn_2"/>
</dbReference>
<gene>
    <name evidence="3" type="primary">aroF</name>
    <name evidence="3" type="ORF">CLIT_11c01720</name>
</gene>
<dbReference type="Pfam" id="PF00793">
    <property type="entry name" value="DAHP_synth_1"/>
    <property type="match status" value="1"/>
</dbReference>
<dbReference type="NCBIfam" id="NF009239">
    <property type="entry name" value="PRK12595.1"/>
    <property type="match status" value="1"/>
</dbReference>
<dbReference type="Gene3D" id="3.20.20.70">
    <property type="entry name" value="Aldolase class I"/>
    <property type="match status" value="1"/>
</dbReference>
<dbReference type="InterPro" id="IPR013785">
    <property type="entry name" value="Aldolase_TIM"/>
</dbReference>
<feature type="domain" description="DAHP synthetase I/KDSA" evidence="2">
    <location>
        <begin position="21"/>
        <end position="250"/>
    </location>
</feature>
<dbReference type="EMBL" id="JJMM01000011">
    <property type="protein sequence ID" value="KDR95143.1"/>
    <property type="molecule type" value="Genomic_DNA"/>
</dbReference>
<sequence>MDSNVFSSKEISFKDGILNGRVIIAGPCTIESYDQLKQTAQSVKNSGADILRGGAFKPRTSPFSFQGLKDEGLEMLKSVRKEVGIKVVTELMDVRDIEKIYDSCDIIQIGSRNMQNFTLLKEVGKLDKPIVLKRGISATIKEWIGAAEYIAVEGNMEVIFCERGIRTFSDCTRNTLDISAVPIVKKLTGMPVIVDPSHAAGRRDLIEPLSLAGLACGADGIMVEVHPQPDMALCDGDQSIDFNGFDELMKKIRRMGL</sequence>